<dbReference type="OrthoDB" id="1628901at2"/>
<comment type="caution">
    <text evidence="3">The sequence shown here is derived from an EMBL/GenBank/DDBJ whole genome shotgun (WGS) entry which is preliminary data.</text>
</comment>
<sequence>METVLEYIVLGNGVLLASFLTVWLFELLLKKTPFRHSYKLRLNLSVTALSAAALPIILTPFISSLSSAISVNATELLVAQYLKGNIALSATQVAEVLSAKNSLVDNLINASTLLSILVLAVFAVAAFLRAAYIILNVIKIKHLLINAQKVHQSGRVTMWQSTVTEVPFSTRGLLGYHIVMPASMMHNKRAVRIALGHESQHIRQHDVDWEALLSLISPLFVLNPAFWCLSDRIRRFREYSCDAALIRQKRFDAKEYCLLLLSIATRESSSNRSSALATSVPFWGREGILNRSNHSALRQRVVALASNNEASQHSGIMRYVSIMPAMILVALMTLMIAFSSKPADWSHDRLMLSAVINLERLNRINGFGTPPLR</sequence>
<dbReference type="PANTHER" id="PTHR34978:SF3">
    <property type="entry name" value="SLR0241 PROTEIN"/>
    <property type="match status" value="1"/>
</dbReference>
<dbReference type="AlphaFoldDB" id="A0A317C3R5"/>
<feature type="transmembrane region" description="Helical" evidence="1">
    <location>
        <begin position="6"/>
        <end position="28"/>
    </location>
</feature>
<dbReference type="InterPro" id="IPR008756">
    <property type="entry name" value="Peptidase_M56"/>
</dbReference>
<reference evidence="3 4" key="1">
    <citation type="submission" date="2018-05" db="EMBL/GenBank/DDBJ databases">
        <title>Leucothrix arctica sp. nov., isolated from Arctic seawater.</title>
        <authorList>
            <person name="Choi A."/>
            <person name="Baek K."/>
        </authorList>
    </citation>
    <scope>NUCLEOTIDE SEQUENCE [LARGE SCALE GENOMIC DNA]</scope>
    <source>
        <strain evidence="3 4">JCM 18388</strain>
    </source>
</reference>
<dbReference type="PANTHER" id="PTHR34978">
    <property type="entry name" value="POSSIBLE SENSOR-TRANSDUCER PROTEIN BLAR"/>
    <property type="match status" value="1"/>
</dbReference>
<gene>
    <name evidence="3" type="ORF">DKW60_18595</name>
</gene>
<accession>A0A317C3R5</accession>
<evidence type="ECO:0000313" key="4">
    <source>
        <dbReference type="Proteomes" id="UP000245539"/>
    </source>
</evidence>
<evidence type="ECO:0000259" key="2">
    <source>
        <dbReference type="Pfam" id="PF05569"/>
    </source>
</evidence>
<dbReference type="EMBL" id="QGKM01000072">
    <property type="protein sequence ID" value="PWQ92919.1"/>
    <property type="molecule type" value="Genomic_DNA"/>
</dbReference>
<evidence type="ECO:0000256" key="1">
    <source>
        <dbReference type="SAM" id="Phobius"/>
    </source>
</evidence>
<organism evidence="3 4">
    <name type="scientific">Leucothrix pacifica</name>
    <dbReference type="NCBI Taxonomy" id="1247513"/>
    <lineage>
        <taxon>Bacteria</taxon>
        <taxon>Pseudomonadati</taxon>
        <taxon>Pseudomonadota</taxon>
        <taxon>Gammaproteobacteria</taxon>
        <taxon>Thiotrichales</taxon>
        <taxon>Thiotrichaceae</taxon>
        <taxon>Leucothrix</taxon>
    </lineage>
</organism>
<proteinExistence type="predicted"/>
<dbReference type="RefSeq" id="WP_109839167.1">
    <property type="nucleotide sequence ID" value="NZ_QGKM01000072.1"/>
</dbReference>
<keyword evidence="1" id="KW-0812">Transmembrane</keyword>
<name>A0A317C3R5_9GAMM</name>
<feature type="domain" description="Peptidase M56" evidence="2">
    <location>
        <begin position="17"/>
        <end position="272"/>
    </location>
</feature>
<feature type="transmembrane region" description="Helical" evidence="1">
    <location>
        <begin position="40"/>
        <end position="62"/>
    </location>
</feature>
<keyword evidence="1" id="KW-0472">Membrane</keyword>
<keyword evidence="4" id="KW-1185">Reference proteome</keyword>
<dbReference type="Proteomes" id="UP000245539">
    <property type="component" value="Unassembled WGS sequence"/>
</dbReference>
<dbReference type="InterPro" id="IPR052173">
    <property type="entry name" value="Beta-lactam_resp_regulator"/>
</dbReference>
<dbReference type="CDD" id="cd07341">
    <property type="entry name" value="M56_BlaR1_MecR1_like"/>
    <property type="match status" value="1"/>
</dbReference>
<feature type="transmembrane region" description="Helical" evidence="1">
    <location>
        <begin position="319"/>
        <end position="338"/>
    </location>
</feature>
<keyword evidence="1" id="KW-1133">Transmembrane helix</keyword>
<evidence type="ECO:0000313" key="3">
    <source>
        <dbReference type="EMBL" id="PWQ92919.1"/>
    </source>
</evidence>
<feature type="transmembrane region" description="Helical" evidence="1">
    <location>
        <begin position="113"/>
        <end position="135"/>
    </location>
</feature>
<dbReference type="Pfam" id="PF05569">
    <property type="entry name" value="Peptidase_M56"/>
    <property type="match status" value="1"/>
</dbReference>
<protein>
    <recommendedName>
        <fullName evidence="2">Peptidase M56 domain-containing protein</fullName>
    </recommendedName>
</protein>